<protein>
    <submittedName>
        <fullName evidence="3">Universal stress protein</fullName>
    </submittedName>
</protein>
<dbReference type="SUPFAM" id="SSF52402">
    <property type="entry name" value="Adenine nucleotide alpha hydrolases-like"/>
    <property type="match status" value="2"/>
</dbReference>
<dbReference type="InterPro" id="IPR006015">
    <property type="entry name" value="Universal_stress_UspA"/>
</dbReference>
<dbReference type="EMBL" id="VCMV01000021">
    <property type="protein sequence ID" value="KAB0266366.1"/>
    <property type="molecule type" value="Genomic_DNA"/>
</dbReference>
<dbReference type="OrthoDB" id="9804721at2"/>
<keyword evidence="4" id="KW-1185">Reference proteome</keyword>
<gene>
    <name evidence="3" type="ORF">FEZ63_13420</name>
</gene>
<evidence type="ECO:0000313" key="3">
    <source>
        <dbReference type="EMBL" id="KAB0266366.1"/>
    </source>
</evidence>
<name>A0A5N3P9E5_9HYPH</name>
<dbReference type="Pfam" id="PF00582">
    <property type="entry name" value="Usp"/>
    <property type="match status" value="1"/>
</dbReference>
<dbReference type="RefSeq" id="WP_150945252.1">
    <property type="nucleotide sequence ID" value="NZ_VCMV01000021.1"/>
</dbReference>
<proteinExistence type="inferred from homology"/>
<accession>A0A5N3P9E5</accession>
<organism evidence="3 4">
    <name type="scientific">Microvirga brassicacearum</name>
    <dbReference type="NCBI Taxonomy" id="2580413"/>
    <lineage>
        <taxon>Bacteria</taxon>
        <taxon>Pseudomonadati</taxon>
        <taxon>Pseudomonadota</taxon>
        <taxon>Alphaproteobacteria</taxon>
        <taxon>Hyphomicrobiales</taxon>
        <taxon>Methylobacteriaceae</taxon>
        <taxon>Microvirga</taxon>
    </lineage>
</organism>
<sequence>MAIKDLLNIVGRGTEASAPYAFWLAETCGATLTASALVIEPDVPLHVSLELPQTWLDRIRDEASQEAASVLQGVAETAKFRGLSVETLAWKTSTGDADRDAGRLARYYDLTILRQPDPDGVDTSSTIESVLFESGRPVLIVPYIAVRPQLNTVLIAWDAGPTVARAAGDALPLLALAGTVEVLTVDRNETEFRRRSSEKLVQHLKRHAIGAEAKHIASDMDIASTLLSYAADVDADLLVMGAYGHSRLREIILGGTTHNVLHSMTLPVMMAH</sequence>
<evidence type="ECO:0000256" key="1">
    <source>
        <dbReference type="ARBA" id="ARBA00008791"/>
    </source>
</evidence>
<comment type="similarity">
    <text evidence="1">Belongs to the universal stress protein A family.</text>
</comment>
<reference evidence="3 4" key="1">
    <citation type="journal article" date="2019" name="Microorganisms">
        <title>Genome Insights into the Novel Species Microvirga brassicacearum, a Rapeseed Endophyte with Biotechnological Potential.</title>
        <authorList>
            <person name="Jimenez-Gomez A."/>
            <person name="Saati-Santamaria Z."/>
            <person name="Igual J.M."/>
            <person name="Rivas R."/>
            <person name="Mateos P.F."/>
            <person name="Garcia-Fraile P."/>
        </authorList>
    </citation>
    <scope>NUCLEOTIDE SEQUENCE [LARGE SCALE GENOMIC DNA]</scope>
    <source>
        <strain evidence="3 4">CDVBN77</strain>
    </source>
</reference>
<dbReference type="PRINTS" id="PR01438">
    <property type="entry name" value="UNVRSLSTRESS"/>
</dbReference>
<dbReference type="InterPro" id="IPR006016">
    <property type="entry name" value="UspA"/>
</dbReference>
<feature type="domain" description="UspA" evidence="2">
    <location>
        <begin position="193"/>
        <end position="271"/>
    </location>
</feature>
<evidence type="ECO:0000259" key="2">
    <source>
        <dbReference type="Pfam" id="PF00582"/>
    </source>
</evidence>
<dbReference type="Gene3D" id="3.40.50.12370">
    <property type="match status" value="1"/>
</dbReference>
<dbReference type="PANTHER" id="PTHR46268">
    <property type="entry name" value="STRESS RESPONSE PROTEIN NHAX"/>
    <property type="match status" value="1"/>
</dbReference>
<evidence type="ECO:0000313" key="4">
    <source>
        <dbReference type="Proteomes" id="UP000325684"/>
    </source>
</evidence>
<comment type="caution">
    <text evidence="3">The sequence shown here is derived from an EMBL/GenBank/DDBJ whole genome shotgun (WGS) entry which is preliminary data.</text>
</comment>
<dbReference type="Proteomes" id="UP000325684">
    <property type="component" value="Unassembled WGS sequence"/>
</dbReference>
<dbReference type="CDD" id="cd00293">
    <property type="entry name" value="USP-like"/>
    <property type="match status" value="1"/>
</dbReference>
<dbReference type="PANTHER" id="PTHR46268:SF15">
    <property type="entry name" value="UNIVERSAL STRESS PROTEIN HP_0031"/>
    <property type="match status" value="1"/>
</dbReference>
<dbReference type="AlphaFoldDB" id="A0A5N3P9E5"/>